<evidence type="ECO:0000313" key="3">
    <source>
        <dbReference type="Proteomes" id="UP001285441"/>
    </source>
</evidence>
<comment type="caution">
    <text evidence="2">The sequence shown here is derived from an EMBL/GenBank/DDBJ whole genome shotgun (WGS) entry which is preliminary data.</text>
</comment>
<protein>
    <submittedName>
        <fullName evidence="2">Uncharacterized protein</fullName>
    </submittedName>
</protein>
<reference evidence="2" key="1">
    <citation type="journal article" date="2023" name="Mol. Phylogenet. Evol.">
        <title>Genome-scale phylogeny and comparative genomics of the fungal order Sordariales.</title>
        <authorList>
            <person name="Hensen N."/>
            <person name="Bonometti L."/>
            <person name="Westerberg I."/>
            <person name="Brannstrom I.O."/>
            <person name="Guillou S."/>
            <person name="Cros-Aarteil S."/>
            <person name="Calhoun S."/>
            <person name="Haridas S."/>
            <person name="Kuo A."/>
            <person name="Mondo S."/>
            <person name="Pangilinan J."/>
            <person name="Riley R."/>
            <person name="LaButti K."/>
            <person name="Andreopoulos B."/>
            <person name="Lipzen A."/>
            <person name="Chen C."/>
            <person name="Yan M."/>
            <person name="Daum C."/>
            <person name="Ng V."/>
            <person name="Clum A."/>
            <person name="Steindorff A."/>
            <person name="Ohm R.A."/>
            <person name="Martin F."/>
            <person name="Silar P."/>
            <person name="Natvig D.O."/>
            <person name="Lalanne C."/>
            <person name="Gautier V."/>
            <person name="Ament-Velasquez S.L."/>
            <person name="Kruys A."/>
            <person name="Hutchinson M.I."/>
            <person name="Powell A.J."/>
            <person name="Barry K."/>
            <person name="Miller A.N."/>
            <person name="Grigoriev I.V."/>
            <person name="Debuchy R."/>
            <person name="Gladieux P."/>
            <person name="Hiltunen Thoren M."/>
            <person name="Johannesson H."/>
        </authorList>
    </citation>
    <scope>NUCLEOTIDE SEQUENCE</scope>
    <source>
        <strain evidence="2">CBS 232.78</strain>
    </source>
</reference>
<sequence length="124" mass="13745">MSPSPPQHFTTYSFALSLSRARTRIWGGPKDRNAELVTRANPFMLALCALCVFLSHSSSRIYANAACLIMNLTPCTFTLTNPTLLTSYLLSAYSFSFLSALFPLSCFFSMRVIITQWGGIFLGL</sequence>
<dbReference type="EMBL" id="JAULSW010000009">
    <property type="protein sequence ID" value="KAK3370305.1"/>
    <property type="molecule type" value="Genomic_DNA"/>
</dbReference>
<proteinExistence type="predicted"/>
<keyword evidence="1" id="KW-0472">Membrane</keyword>
<accession>A0AAE0N4U3</accession>
<reference evidence="2" key="2">
    <citation type="submission" date="2023-06" db="EMBL/GenBank/DDBJ databases">
        <authorList>
            <consortium name="Lawrence Berkeley National Laboratory"/>
            <person name="Haridas S."/>
            <person name="Hensen N."/>
            <person name="Bonometti L."/>
            <person name="Westerberg I."/>
            <person name="Brannstrom I.O."/>
            <person name="Guillou S."/>
            <person name="Cros-Aarteil S."/>
            <person name="Calhoun S."/>
            <person name="Kuo A."/>
            <person name="Mondo S."/>
            <person name="Pangilinan J."/>
            <person name="Riley R."/>
            <person name="LaButti K."/>
            <person name="Andreopoulos B."/>
            <person name="Lipzen A."/>
            <person name="Chen C."/>
            <person name="Yanf M."/>
            <person name="Daum C."/>
            <person name="Ng V."/>
            <person name="Clum A."/>
            <person name="Steindorff A."/>
            <person name="Ohm R."/>
            <person name="Martin F."/>
            <person name="Silar P."/>
            <person name="Natvig D."/>
            <person name="Lalanne C."/>
            <person name="Gautier V."/>
            <person name="Ament-velasquez S.L."/>
            <person name="Kruys A."/>
            <person name="Hutchinson M.I."/>
            <person name="Powell A.J."/>
            <person name="Barry K."/>
            <person name="Miller A.N."/>
            <person name="Grigoriev I.V."/>
            <person name="Debuchy R."/>
            <person name="Gladieux P."/>
            <person name="Thoren M.H."/>
            <person name="Johannesson H."/>
        </authorList>
    </citation>
    <scope>NUCLEOTIDE SEQUENCE</scope>
    <source>
        <strain evidence="2">CBS 232.78</strain>
    </source>
</reference>
<dbReference type="Proteomes" id="UP001285441">
    <property type="component" value="Unassembled WGS sequence"/>
</dbReference>
<keyword evidence="3" id="KW-1185">Reference proteome</keyword>
<organism evidence="2 3">
    <name type="scientific">Podospora didyma</name>
    <dbReference type="NCBI Taxonomy" id="330526"/>
    <lineage>
        <taxon>Eukaryota</taxon>
        <taxon>Fungi</taxon>
        <taxon>Dikarya</taxon>
        <taxon>Ascomycota</taxon>
        <taxon>Pezizomycotina</taxon>
        <taxon>Sordariomycetes</taxon>
        <taxon>Sordariomycetidae</taxon>
        <taxon>Sordariales</taxon>
        <taxon>Podosporaceae</taxon>
        <taxon>Podospora</taxon>
    </lineage>
</organism>
<keyword evidence="1" id="KW-0812">Transmembrane</keyword>
<feature type="transmembrane region" description="Helical" evidence="1">
    <location>
        <begin position="36"/>
        <end position="54"/>
    </location>
</feature>
<name>A0AAE0N4U3_9PEZI</name>
<keyword evidence="1" id="KW-1133">Transmembrane helix</keyword>
<evidence type="ECO:0000313" key="2">
    <source>
        <dbReference type="EMBL" id="KAK3370305.1"/>
    </source>
</evidence>
<feature type="transmembrane region" description="Helical" evidence="1">
    <location>
        <begin position="92"/>
        <end position="114"/>
    </location>
</feature>
<evidence type="ECO:0000256" key="1">
    <source>
        <dbReference type="SAM" id="Phobius"/>
    </source>
</evidence>
<dbReference type="AlphaFoldDB" id="A0AAE0N4U3"/>
<gene>
    <name evidence="2" type="ORF">B0H63DRAFT_486726</name>
</gene>
<feature type="transmembrane region" description="Helical" evidence="1">
    <location>
        <begin position="61"/>
        <end position="80"/>
    </location>
</feature>